<name>A0A821DB37_9BILA</name>
<dbReference type="PROSITE" id="PS51257">
    <property type="entry name" value="PROKAR_LIPOPROTEIN"/>
    <property type="match status" value="1"/>
</dbReference>
<evidence type="ECO:0000313" key="2">
    <source>
        <dbReference type="EMBL" id="CAF3556938.1"/>
    </source>
</evidence>
<dbReference type="AlphaFoldDB" id="A0A821DB37"/>
<feature type="region of interest" description="Disordered" evidence="1">
    <location>
        <begin position="86"/>
        <end position="109"/>
    </location>
</feature>
<evidence type="ECO:0000313" key="4">
    <source>
        <dbReference type="Proteomes" id="UP000663862"/>
    </source>
</evidence>
<proteinExistence type="predicted"/>
<dbReference type="Proteomes" id="UP000663862">
    <property type="component" value="Unassembled WGS sequence"/>
</dbReference>
<reference evidence="3" key="1">
    <citation type="submission" date="2021-02" db="EMBL/GenBank/DDBJ databases">
        <authorList>
            <person name="Nowell W R."/>
        </authorList>
    </citation>
    <scope>NUCLEOTIDE SEQUENCE</scope>
</reference>
<gene>
    <name evidence="2" type="ORF">FME351_LOCUS19764</name>
    <name evidence="3" type="ORF">TSG867_LOCUS28916</name>
</gene>
<comment type="caution">
    <text evidence="3">The sequence shown here is derived from an EMBL/GenBank/DDBJ whole genome shotgun (WGS) entry which is preliminary data.</text>
</comment>
<evidence type="ECO:0000256" key="1">
    <source>
        <dbReference type="SAM" id="MobiDB-lite"/>
    </source>
</evidence>
<dbReference type="EMBL" id="CAJNYU010002476">
    <property type="protein sequence ID" value="CAF3556938.1"/>
    <property type="molecule type" value="Genomic_DNA"/>
</dbReference>
<accession>A0A821DB37</accession>
<evidence type="ECO:0000313" key="3">
    <source>
        <dbReference type="EMBL" id="CAF4618970.1"/>
    </source>
</evidence>
<dbReference type="EMBL" id="CAJOBQ010003833">
    <property type="protein sequence ID" value="CAF4618970.1"/>
    <property type="molecule type" value="Genomic_DNA"/>
</dbReference>
<organism evidence="3 4">
    <name type="scientific">Rotaria socialis</name>
    <dbReference type="NCBI Taxonomy" id="392032"/>
    <lineage>
        <taxon>Eukaryota</taxon>
        <taxon>Metazoa</taxon>
        <taxon>Spiralia</taxon>
        <taxon>Gnathifera</taxon>
        <taxon>Rotifera</taxon>
        <taxon>Eurotatoria</taxon>
        <taxon>Bdelloidea</taxon>
        <taxon>Philodinida</taxon>
        <taxon>Philodinidae</taxon>
        <taxon>Rotaria</taxon>
    </lineage>
</organism>
<sequence length="109" mass="12333">MNKKQIELFDFWNKSRNLSLATTTNVSLSCENQQEISSIPSDTTDSIPLYTLDEPVKEVETASTESRCSSSHIPENQQVSSLIENEDSNMLQTNKKPSTPNCRNYLSSW</sequence>
<protein>
    <submittedName>
        <fullName evidence="3">Uncharacterized protein</fullName>
    </submittedName>
</protein>
<dbReference type="Proteomes" id="UP000663869">
    <property type="component" value="Unassembled WGS sequence"/>
</dbReference>
<feature type="region of interest" description="Disordered" evidence="1">
    <location>
        <begin position="62"/>
        <end position="81"/>
    </location>
</feature>